<feature type="transmembrane region" description="Helical" evidence="6">
    <location>
        <begin position="175"/>
        <end position="193"/>
    </location>
</feature>
<evidence type="ECO:0000256" key="1">
    <source>
        <dbReference type="ARBA" id="ARBA00004651"/>
    </source>
</evidence>
<keyword evidence="3 6" id="KW-0812">Transmembrane</keyword>
<dbReference type="Gene3D" id="3.30.70.120">
    <property type="match status" value="1"/>
</dbReference>
<feature type="transmembrane region" description="Helical" evidence="6">
    <location>
        <begin position="12"/>
        <end position="45"/>
    </location>
</feature>
<evidence type="ECO:0000256" key="3">
    <source>
        <dbReference type="ARBA" id="ARBA00022692"/>
    </source>
</evidence>
<keyword evidence="4 6" id="KW-1133">Transmembrane helix</keyword>
<evidence type="ECO:0000313" key="8">
    <source>
        <dbReference type="EMBL" id="MBY0759696.1"/>
    </source>
</evidence>
<dbReference type="PIRSF" id="PIRSF006483">
    <property type="entry name" value="Membrane_protein_YitT"/>
    <property type="match status" value="1"/>
</dbReference>
<dbReference type="CDD" id="cd16380">
    <property type="entry name" value="YitT_C"/>
    <property type="match status" value="1"/>
</dbReference>
<sequence>MGKKGLVKEIAVITFAMLIVSSAVYFFMVPSGIVVGSISGLAMVLSQLLHMQMSVITLILNVILLIVGFIFIGKEFGAKTVYTSMLLPVFLWIFERVVPVTESLTKNSVYDLAAYILIVALGQAMLFNANASSGGLDVIAKIINKFTHVDIGKAVTIGGLITAVTSIFVYDVGTLIVSVLGTYANGIAVDYFIDGFNKKKRICIISDDFEKIQAYIMDELKRGVTLYRARGGYDKTERTELVTILAPSEYKQLLAYLHKSEYQAFVTVYTVNEVIGKWNINGKKKKTEQV</sequence>
<evidence type="ECO:0000256" key="6">
    <source>
        <dbReference type="SAM" id="Phobius"/>
    </source>
</evidence>
<dbReference type="InterPro" id="IPR003740">
    <property type="entry name" value="YitT"/>
</dbReference>
<dbReference type="Pfam" id="PF10035">
    <property type="entry name" value="DUF2179"/>
    <property type="match status" value="1"/>
</dbReference>
<evidence type="ECO:0000256" key="2">
    <source>
        <dbReference type="ARBA" id="ARBA00022475"/>
    </source>
</evidence>
<keyword evidence="9" id="KW-1185">Reference proteome</keyword>
<dbReference type="Proteomes" id="UP000779049">
    <property type="component" value="Unassembled WGS sequence"/>
</dbReference>
<organism evidence="8 9">
    <name type="scientific">Sellimonas caecigallum</name>
    <dbReference type="NCBI Taxonomy" id="2592333"/>
    <lineage>
        <taxon>Bacteria</taxon>
        <taxon>Bacillati</taxon>
        <taxon>Bacillota</taxon>
        <taxon>Clostridia</taxon>
        <taxon>Lachnospirales</taxon>
        <taxon>Lachnospiraceae</taxon>
        <taxon>Sellimonas</taxon>
    </lineage>
</organism>
<dbReference type="PANTHER" id="PTHR33545">
    <property type="entry name" value="UPF0750 MEMBRANE PROTEIN YITT-RELATED"/>
    <property type="match status" value="1"/>
</dbReference>
<gene>
    <name evidence="8" type="ORF">FLB61_11485</name>
</gene>
<name>A0ABS7L9B9_9FIRM</name>
<evidence type="ECO:0000259" key="7">
    <source>
        <dbReference type="Pfam" id="PF10035"/>
    </source>
</evidence>
<evidence type="ECO:0000313" key="9">
    <source>
        <dbReference type="Proteomes" id="UP000779049"/>
    </source>
</evidence>
<protein>
    <submittedName>
        <fullName evidence="8">YitT family protein</fullName>
    </submittedName>
</protein>
<dbReference type="RefSeq" id="WP_221920240.1">
    <property type="nucleotide sequence ID" value="NZ_CP173660.1"/>
</dbReference>
<dbReference type="InterPro" id="IPR015867">
    <property type="entry name" value="N-reg_PII/ATP_PRibTrfase_C"/>
</dbReference>
<feature type="domain" description="DUF2179" evidence="7">
    <location>
        <begin position="222"/>
        <end position="276"/>
    </location>
</feature>
<comment type="subcellular location">
    <subcellularLocation>
        <location evidence="1">Cell membrane</location>
        <topology evidence="1">Multi-pass membrane protein</topology>
    </subcellularLocation>
</comment>
<keyword evidence="2" id="KW-1003">Cell membrane</keyword>
<keyword evidence="5 6" id="KW-0472">Membrane</keyword>
<reference evidence="8 9" key="1">
    <citation type="journal article" date="2020" name="New Microbes New Infect">
        <title>Sellimonas caecigallum sp. nov., description and genome sequence of a new member of the Sellimonas genus isolated from the cecum of feral chicken.</title>
        <authorList>
            <person name="Wongkuna S."/>
            <person name="Ghimire S."/>
            <person name="Antony L."/>
            <person name="Chankhamhaengdecha S."/>
            <person name="Janvilisri T."/>
            <person name="Scaria J."/>
        </authorList>
    </citation>
    <scope>NUCLEOTIDE SEQUENCE [LARGE SCALE GENOMIC DNA]</scope>
    <source>
        <strain evidence="8 9">SW451</strain>
    </source>
</reference>
<evidence type="ECO:0000256" key="4">
    <source>
        <dbReference type="ARBA" id="ARBA00022989"/>
    </source>
</evidence>
<comment type="caution">
    <text evidence="8">The sequence shown here is derived from an EMBL/GenBank/DDBJ whole genome shotgun (WGS) entry which is preliminary data.</text>
</comment>
<dbReference type="EMBL" id="VIRV01000022">
    <property type="protein sequence ID" value="MBY0759696.1"/>
    <property type="molecule type" value="Genomic_DNA"/>
</dbReference>
<evidence type="ECO:0000256" key="5">
    <source>
        <dbReference type="ARBA" id="ARBA00023136"/>
    </source>
</evidence>
<feature type="transmembrane region" description="Helical" evidence="6">
    <location>
        <begin position="151"/>
        <end position="169"/>
    </location>
</feature>
<dbReference type="InterPro" id="IPR019264">
    <property type="entry name" value="DUF2179"/>
</dbReference>
<proteinExistence type="predicted"/>
<accession>A0ABS7L9B9</accession>
<dbReference type="InterPro" id="IPR051461">
    <property type="entry name" value="UPF0750_membrane"/>
</dbReference>
<feature type="transmembrane region" description="Helical" evidence="6">
    <location>
        <begin position="80"/>
        <end position="100"/>
    </location>
</feature>
<feature type="transmembrane region" description="Helical" evidence="6">
    <location>
        <begin position="51"/>
        <end position="73"/>
    </location>
</feature>
<dbReference type="Pfam" id="PF02588">
    <property type="entry name" value="YitT_membrane"/>
    <property type="match status" value="1"/>
</dbReference>
<dbReference type="PANTHER" id="PTHR33545:SF9">
    <property type="entry name" value="UPF0750 MEMBRANE PROTEIN YITE"/>
    <property type="match status" value="1"/>
</dbReference>
<feature type="transmembrane region" description="Helical" evidence="6">
    <location>
        <begin position="112"/>
        <end position="131"/>
    </location>
</feature>